<protein>
    <submittedName>
        <fullName evidence="1">Uncharacterized protein</fullName>
    </submittedName>
</protein>
<proteinExistence type="predicted"/>
<reference evidence="1" key="1">
    <citation type="submission" date="2021-01" db="EMBL/GenBank/DDBJ databases">
        <authorList>
            <person name="Li R."/>
            <person name="Bekaert M."/>
        </authorList>
    </citation>
    <scope>NUCLEOTIDE SEQUENCE</scope>
    <source>
        <strain evidence="1">Farmed</strain>
    </source>
</reference>
<comment type="caution">
    <text evidence="1">The sequence shown here is derived from an EMBL/GenBank/DDBJ whole genome shotgun (WGS) entry which is preliminary data.</text>
</comment>
<organism evidence="1 2">
    <name type="scientific">Acanthosepion pharaonis</name>
    <name type="common">Pharaoh cuttlefish</name>
    <name type="synonym">Sepia pharaonis</name>
    <dbReference type="NCBI Taxonomy" id="158019"/>
    <lineage>
        <taxon>Eukaryota</taxon>
        <taxon>Metazoa</taxon>
        <taxon>Spiralia</taxon>
        <taxon>Lophotrochozoa</taxon>
        <taxon>Mollusca</taxon>
        <taxon>Cephalopoda</taxon>
        <taxon>Coleoidea</taxon>
        <taxon>Decapodiformes</taxon>
        <taxon>Sepiida</taxon>
        <taxon>Sepiina</taxon>
        <taxon>Sepiidae</taxon>
        <taxon>Acanthosepion</taxon>
    </lineage>
</organism>
<gene>
    <name evidence="1" type="ORF">SPHA_56480</name>
</gene>
<dbReference type="AlphaFoldDB" id="A0A812DMP1"/>
<dbReference type="EMBL" id="CAHIKZ030003727">
    <property type="protein sequence ID" value="CAE1303674.1"/>
    <property type="molecule type" value="Genomic_DNA"/>
</dbReference>
<name>A0A812DMP1_ACAPH</name>
<evidence type="ECO:0000313" key="2">
    <source>
        <dbReference type="Proteomes" id="UP000597762"/>
    </source>
</evidence>
<evidence type="ECO:0000313" key="1">
    <source>
        <dbReference type="EMBL" id="CAE1303674.1"/>
    </source>
</evidence>
<dbReference type="Proteomes" id="UP000597762">
    <property type="component" value="Unassembled WGS sequence"/>
</dbReference>
<sequence>MRFAYTHTLPGCGFRTGEVATPGWGCPLPSLSVPPASPTADEEDTAGRRLRDIVTCVAQAHVLLTQCVSLDWRWRRQSSVVMTRMTSTWSRVWVGISSGISRKSGTKFSRIPGTKSGQSILRCVHIHSKDFDVEGIKRLPSYMTSKSFLPPKHLLFI</sequence>
<keyword evidence="2" id="KW-1185">Reference proteome</keyword>
<accession>A0A812DMP1</accession>